<name>A0A238D4Q3_THIDL</name>
<dbReference type="Pfam" id="PF01609">
    <property type="entry name" value="DDE_Tnp_1"/>
    <property type="match status" value="1"/>
</dbReference>
<keyword evidence="3" id="KW-1185">Reference proteome</keyword>
<evidence type="ECO:0000259" key="1">
    <source>
        <dbReference type="Pfam" id="PF01609"/>
    </source>
</evidence>
<dbReference type="AlphaFoldDB" id="A0A238D4Q3"/>
<dbReference type="GO" id="GO:0004803">
    <property type="term" value="F:transposase activity"/>
    <property type="evidence" value="ECO:0007669"/>
    <property type="project" value="InterPro"/>
</dbReference>
<dbReference type="GO" id="GO:0003677">
    <property type="term" value="F:DNA binding"/>
    <property type="evidence" value="ECO:0007669"/>
    <property type="project" value="InterPro"/>
</dbReference>
<protein>
    <recommendedName>
        <fullName evidence="1">Transposase IS4-like domain-containing protein</fullName>
    </recommendedName>
</protein>
<dbReference type="EMBL" id="FLMQ01000055">
    <property type="protein sequence ID" value="SBP88273.1"/>
    <property type="molecule type" value="Genomic_DNA"/>
</dbReference>
<dbReference type="GO" id="GO:0006313">
    <property type="term" value="P:DNA transposition"/>
    <property type="evidence" value="ECO:0007669"/>
    <property type="project" value="InterPro"/>
</dbReference>
<gene>
    <name evidence="2" type="ORF">THIARS_60986</name>
</gene>
<evidence type="ECO:0000313" key="3">
    <source>
        <dbReference type="Proteomes" id="UP000214566"/>
    </source>
</evidence>
<dbReference type="InterPro" id="IPR002559">
    <property type="entry name" value="Transposase_11"/>
</dbReference>
<organism evidence="2 3">
    <name type="scientific">Thiomonas delicata</name>
    <name type="common">Thiomonas cuprina</name>
    <dbReference type="NCBI Taxonomy" id="364030"/>
    <lineage>
        <taxon>Bacteria</taxon>
        <taxon>Pseudomonadati</taxon>
        <taxon>Pseudomonadota</taxon>
        <taxon>Betaproteobacteria</taxon>
        <taxon>Burkholderiales</taxon>
        <taxon>Thiomonas</taxon>
    </lineage>
</organism>
<feature type="domain" description="Transposase IS4-like" evidence="1">
    <location>
        <begin position="18"/>
        <end position="63"/>
    </location>
</feature>
<sequence>MADKGRAVDALIGQRERLTASIRAKVAHPFHVIKNLFRHRKLRYRGLAKNTAQLFSLLGLANLVIAKRSLLALQARGASLSVPQKRGSRPASAISRHQRAQWTLSSLAMATQSEIGRLASANLND</sequence>
<dbReference type="Proteomes" id="UP000214566">
    <property type="component" value="Unassembled WGS sequence"/>
</dbReference>
<proteinExistence type="predicted"/>
<evidence type="ECO:0000313" key="2">
    <source>
        <dbReference type="EMBL" id="SBP88273.1"/>
    </source>
</evidence>
<reference evidence="2 3" key="1">
    <citation type="submission" date="2016-06" db="EMBL/GenBank/DDBJ databases">
        <authorList>
            <person name="Kjaerup R.B."/>
            <person name="Dalgaard T.S."/>
            <person name="Juul-Madsen H.R."/>
        </authorList>
    </citation>
    <scope>NUCLEOTIDE SEQUENCE [LARGE SCALE GENOMIC DNA]</scope>
    <source>
        <strain evidence="2 3">DSM 16361</strain>
    </source>
</reference>
<accession>A0A238D4Q3</accession>